<keyword evidence="15" id="KW-1185">Reference proteome</keyword>
<comment type="function">
    <text evidence="1">Putative pheromone receptor.</text>
</comment>
<evidence type="ECO:0000259" key="14">
    <source>
        <dbReference type="PROSITE" id="PS50262"/>
    </source>
</evidence>
<dbReference type="InterPro" id="IPR004072">
    <property type="entry name" value="Vmron_rcpt_1"/>
</dbReference>
<feature type="transmembrane region" description="Helical" evidence="13">
    <location>
        <begin position="268"/>
        <end position="287"/>
    </location>
</feature>
<dbReference type="PROSITE" id="PS50262">
    <property type="entry name" value="G_PROTEIN_RECEP_F1_2"/>
    <property type="match status" value="1"/>
</dbReference>
<dbReference type="FunCoup" id="A0A6P3EZ28">
    <property type="interactions" value="66"/>
</dbReference>
<feature type="transmembrane region" description="Helical" evidence="13">
    <location>
        <begin position="6"/>
        <end position="31"/>
    </location>
</feature>
<keyword evidence="11" id="KW-0325">Glycoprotein</keyword>
<keyword evidence="7 13" id="KW-1133">Transmembrane helix</keyword>
<dbReference type="Pfam" id="PF03402">
    <property type="entry name" value="V1R"/>
    <property type="match status" value="1"/>
</dbReference>
<keyword evidence="5 13" id="KW-0589">Pheromone response</keyword>
<dbReference type="InParanoid" id="A0A6P3EZ28"/>
<keyword evidence="9 13" id="KW-0472">Membrane</keyword>
<dbReference type="FunFam" id="1.20.1070.10:FF:000033">
    <property type="entry name" value="Vomeronasal type-1 receptor"/>
    <property type="match status" value="1"/>
</dbReference>
<reference evidence="16" key="1">
    <citation type="submission" date="2025-08" db="UniProtKB">
        <authorList>
            <consortium name="RefSeq"/>
        </authorList>
    </citation>
    <scope>IDENTIFICATION</scope>
</reference>
<dbReference type="GO" id="GO:0007606">
    <property type="term" value="P:sensory perception of chemical stimulus"/>
    <property type="evidence" value="ECO:0007669"/>
    <property type="project" value="UniProtKB-ARBA"/>
</dbReference>
<protein>
    <recommendedName>
        <fullName evidence="13">Vomeronasal type-1 receptor</fullName>
    </recommendedName>
</protein>
<evidence type="ECO:0000256" key="2">
    <source>
        <dbReference type="ARBA" id="ARBA00004651"/>
    </source>
</evidence>
<dbReference type="GeneID" id="101565181"/>
<comment type="similarity">
    <text evidence="3 13">Belongs to the G-protein coupled receptor 1 family.</text>
</comment>
<evidence type="ECO:0000256" key="1">
    <source>
        <dbReference type="ARBA" id="ARBA00003878"/>
    </source>
</evidence>
<sequence>MLWVNFIQGIIFLFLTGPGIWGNTLIFIRYFYIIVFIPEKKPISFIIIHLAFSNAAIICTTGIRDLAPVFYFRNFLGSTACKTVVYLGRVARGLSICTTCLLSVVQAITIGPRTTLWGKLRPRTPWQVLPYFFLFWVSSLLVSSNLLWTITAVSSMNRSEVAMYAGGCYLLPSRHMVQWLFLALMALRDVLFQGLMGWSSGLIALRLYEHHKRVLYLRSSRLANGSSPEIRAMLSTLILMACFLFFFWTDFMFSFYIGSTVTNESTLLYIKIFLELGYSILSPFVLMHRDVRVSKQRQIQGGICGTTFYTNSSIN</sequence>
<evidence type="ECO:0000256" key="3">
    <source>
        <dbReference type="ARBA" id="ARBA00010663"/>
    </source>
</evidence>
<dbReference type="GO" id="GO:0016503">
    <property type="term" value="F:pheromone receptor activity"/>
    <property type="evidence" value="ECO:0007669"/>
    <property type="project" value="InterPro"/>
</dbReference>
<keyword evidence="4 13" id="KW-1003">Cell membrane</keyword>
<dbReference type="OrthoDB" id="9606139at2759"/>
<dbReference type="RefSeq" id="XP_004628528.1">
    <property type="nucleotide sequence ID" value="XM_004628471.2"/>
</dbReference>
<gene>
    <name evidence="16" type="primary">LOC101565181</name>
</gene>
<evidence type="ECO:0000256" key="13">
    <source>
        <dbReference type="RuleBase" id="RU364061"/>
    </source>
</evidence>
<dbReference type="GO" id="GO:0019236">
    <property type="term" value="P:response to pheromone"/>
    <property type="evidence" value="ECO:0007669"/>
    <property type="project" value="UniProtKB-KW"/>
</dbReference>
<dbReference type="Proteomes" id="UP000515203">
    <property type="component" value="Unplaced"/>
</dbReference>
<accession>A0A6P3EZ28</accession>
<evidence type="ECO:0000313" key="15">
    <source>
        <dbReference type="Proteomes" id="UP000515203"/>
    </source>
</evidence>
<dbReference type="InterPro" id="IPR017452">
    <property type="entry name" value="GPCR_Rhodpsn_7TM"/>
</dbReference>
<dbReference type="AlphaFoldDB" id="A0A6P3EZ28"/>
<organism evidence="15 16">
    <name type="scientific">Octodon degus</name>
    <name type="common">Degu</name>
    <name type="synonym">Sciurus degus</name>
    <dbReference type="NCBI Taxonomy" id="10160"/>
    <lineage>
        <taxon>Eukaryota</taxon>
        <taxon>Metazoa</taxon>
        <taxon>Chordata</taxon>
        <taxon>Craniata</taxon>
        <taxon>Vertebrata</taxon>
        <taxon>Euteleostomi</taxon>
        <taxon>Mammalia</taxon>
        <taxon>Eutheria</taxon>
        <taxon>Euarchontoglires</taxon>
        <taxon>Glires</taxon>
        <taxon>Rodentia</taxon>
        <taxon>Hystricomorpha</taxon>
        <taxon>Octodontidae</taxon>
        <taxon>Octodon</taxon>
    </lineage>
</organism>
<evidence type="ECO:0000256" key="12">
    <source>
        <dbReference type="ARBA" id="ARBA00023224"/>
    </source>
</evidence>
<evidence type="ECO:0000256" key="9">
    <source>
        <dbReference type="ARBA" id="ARBA00023136"/>
    </source>
</evidence>
<evidence type="ECO:0000256" key="10">
    <source>
        <dbReference type="ARBA" id="ARBA00023170"/>
    </source>
</evidence>
<dbReference type="PRINTS" id="PR01534">
    <property type="entry name" value="VOMERONASL1R"/>
</dbReference>
<evidence type="ECO:0000256" key="11">
    <source>
        <dbReference type="ARBA" id="ARBA00023180"/>
    </source>
</evidence>
<feature type="transmembrane region" description="Helical" evidence="13">
    <location>
        <begin position="229"/>
        <end position="248"/>
    </location>
</feature>
<evidence type="ECO:0000313" key="16">
    <source>
        <dbReference type="RefSeq" id="XP_004628528.1"/>
    </source>
</evidence>
<evidence type="ECO:0000256" key="5">
    <source>
        <dbReference type="ARBA" id="ARBA00022507"/>
    </source>
</evidence>
<keyword evidence="12 13" id="KW-0807">Transducer</keyword>
<keyword evidence="6 13" id="KW-0812">Transmembrane</keyword>
<evidence type="ECO:0000256" key="8">
    <source>
        <dbReference type="ARBA" id="ARBA00023040"/>
    </source>
</evidence>
<dbReference type="Gene3D" id="1.20.1070.10">
    <property type="entry name" value="Rhodopsin 7-helix transmembrane proteins"/>
    <property type="match status" value="1"/>
</dbReference>
<name>A0A6P3EZ28_OCTDE</name>
<feature type="transmembrane region" description="Helical" evidence="13">
    <location>
        <begin position="131"/>
        <end position="150"/>
    </location>
</feature>
<comment type="subcellular location">
    <subcellularLocation>
        <location evidence="2 13">Cell membrane</location>
        <topology evidence="2 13">Multi-pass membrane protein</topology>
    </subcellularLocation>
</comment>
<evidence type="ECO:0000256" key="6">
    <source>
        <dbReference type="ARBA" id="ARBA00022692"/>
    </source>
</evidence>
<keyword evidence="8 13" id="KW-0297">G-protein coupled receptor</keyword>
<evidence type="ECO:0000256" key="7">
    <source>
        <dbReference type="ARBA" id="ARBA00022989"/>
    </source>
</evidence>
<dbReference type="PANTHER" id="PTHR24062">
    <property type="entry name" value="VOMERONASAL TYPE-1 RECEPTOR"/>
    <property type="match status" value="1"/>
</dbReference>
<dbReference type="SUPFAM" id="SSF81321">
    <property type="entry name" value="Family A G protein-coupled receptor-like"/>
    <property type="match status" value="1"/>
</dbReference>
<evidence type="ECO:0000256" key="4">
    <source>
        <dbReference type="ARBA" id="ARBA00022475"/>
    </source>
</evidence>
<dbReference type="GO" id="GO:0005886">
    <property type="term" value="C:plasma membrane"/>
    <property type="evidence" value="ECO:0007669"/>
    <property type="project" value="UniProtKB-SubCell"/>
</dbReference>
<feature type="transmembrane region" description="Helical" evidence="13">
    <location>
        <begin position="43"/>
        <end position="63"/>
    </location>
</feature>
<proteinExistence type="inferred from homology"/>
<feature type="domain" description="G-protein coupled receptors family 1 profile" evidence="14">
    <location>
        <begin position="22"/>
        <end position="286"/>
    </location>
</feature>
<keyword evidence="10 13" id="KW-0675">Receptor</keyword>